<evidence type="ECO:0000313" key="1">
    <source>
        <dbReference type="EMBL" id="DAG01645.1"/>
    </source>
</evidence>
<protein>
    <submittedName>
        <fullName evidence="1">Uncharacterized protein</fullName>
    </submittedName>
</protein>
<proteinExistence type="predicted"/>
<dbReference type="EMBL" id="BK016196">
    <property type="protein sequence ID" value="DAG01645.1"/>
    <property type="molecule type" value="Genomic_DNA"/>
</dbReference>
<name>A0A8S5V4L1_9CAUD</name>
<sequence length="144" mass="16262">MIDANDKSIFGFINGLLPHTVGYGDTDSKLDDDGIYDHTVWTQTIREDHEGDVGIFQINEGEDNHLMFQTIREANMQVVVNCVNGNIVEAMEYLRALYENIKSSSGNEYVSLFDYKLANISPVGKHSSGLQWCVLNILLKYINK</sequence>
<accession>A0A8S5V4L1</accession>
<reference evidence="1" key="1">
    <citation type="journal article" date="2021" name="Proc. Natl. Acad. Sci. U.S.A.">
        <title>A Catalog of Tens of Thousands of Viruses from Human Metagenomes Reveals Hidden Associations with Chronic Diseases.</title>
        <authorList>
            <person name="Tisza M.J."/>
            <person name="Buck C.B."/>
        </authorList>
    </citation>
    <scope>NUCLEOTIDE SEQUENCE</scope>
    <source>
        <strain evidence="1">Ct87j35</strain>
    </source>
</reference>
<organism evidence="1">
    <name type="scientific">Siphoviridae sp. ct87j35</name>
    <dbReference type="NCBI Taxonomy" id="2825356"/>
    <lineage>
        <taxon>Viruses</taxon>
        <taxon>Duplodnaviria</taxon>
        <taxon>Heunggongvirae</taxon>
        <taxon>Uroviricota</taxon>
        <taxon>Caudoviricetes</taxon>
    </lineage>
</organism>